<comment type="caution">
    <text evidence="1">The sequence shown here is derived from an EMBL/GenBank/DDBJ whole genome shotgun (WGS) entry which is preliminary data.</text>
</comment>
<accession>A0AAU9QTN5</accession>
<reference evidence="1" key="1">
    <citation type="submission" date="2022-01" db="EMBL/GenBank/DDBJ databases">
        <authorList>
            <person name="Lagorce A."/>
        </authorList>
    </citation>
    <scope>NUCLEOTIDE SEQUENCE</scope>
    <source>
        <strain evidence="1">Th15_F1_A12</strain>
    </source>
</reference>
<evidence type="ECO:0000313" key="1">
    <source>
        <dbReference type="EMBL" id="CAH1601731.1"/>
    </source>
</evidence>
<dbReference type="EMBL" id="CAKMUD010000105">
    <property type="protein sequence ID" value="CAH1601731.1"/>
    <property type="molecule type" value="Genomic_DNA"/>
</dbReference>
<evidence type="ECO:0000313" key="2">
    <source>
        <dbReference type="Proteomes" id="UP001295462"/>
    </source>
</evidence>
<proteinExistence type="predicted"/>
<gene>
    <name evidence="1" type="ORF">THF1A12_50189</name>
</gene>
<organism evidence="1 2">
    <name type="scientific">Vibrio jasicida</name>
    <dbReference type="NCBI Taxonomy" id="766224"/>
    <lineage>
        <taxon>Bacteria</taxon>
        <taxon>Pseudomonadati</taxon>
        <taxon>Pseudomonadota</taxon>
        <taxon>Gammaproteobacteria</taxon>
        <taxon>Vibrionales</taxon>
        <taxon>Vibrionaceae</taxon>
        <taxon>Vibrio</taxon>
    </lineage>
</organism>
<sequence>MTLEGYCEARKVKQLQELVKQYGLHFSYNPYPKLKSEPNGEWRYCVNYSGLSTEQVRDFDLAWDRINTPINEIARKSSIIKRIIAFLTKSQA</sequence>
<protein>
    <submittedName>
        <fullName evidence="1">Uncharacterized protein</fullName>
    </submittedName>
</protein>
<name>A0AAU9QTN5_9VIBR</name>
<dbReference type="AlphaFoldDB" id="A0AAU9QTN5"/>
<dbReference type="Proteomes" id="UP001295462">
    <property type="component" value="Unassembled WGS sequence"/>
</dbReference>